<keyword evidence="1 4" id="KW-0489">Methyltransferase</keyword>
<feature type="region of interest" description="Disordered" evidence="3">
    <location>
        <begin position="1"/>
        <end position="23"/>
    </location>
</feature>
<evidence type="ECO:0000256" key="2">
    <source>
        <dbReference type="ARBA" id="ARBA00022679"/>
    </source>
</evidence>
<dbReference type="EMBL" id="BAAAPO010000006">
    <property type="protein sequence ID" value="GAA1780674.1"/>
    <property type="molecule type" value="Genomic_DNA"/>
</dbReference>
<keyword evidence="5" id="KW-1185">Reference proteome</keyword>
<dbReference type="InterPro" id="IPR038375">
    <property type="entry name" value="NDUFAF7_sf"/>
</dbReference>
<dbReference type="SUPFAM" id="SSF53335">
    <property type="entry name" value="S-adenosyl-L-methionine-dependent methyltransferases"/>
    <property type="match status" value="1"/>
</dbReference>
<comment type="caution">
    <text evidence="4">The sequence shown here is derived from an EMBL/GenBank/DDBJ whole genome shotgun (WGS) entry which is preliminary data.</text>
</comment>
<dbReference type="Proteomes" id="UP001499938">
    <property type="component" value="Unassembled WGS sequence"/>
</dbReference>
<dbReference type="Gene3D" id="3.40.50.12710">
    <property type="match status" value="1"/>
</dbReference>
<evidence type="ECO:0000256" key="3">
    <source>
        <dbReference type="SAM" id="MobiDB-lite"/>
    </source>
</evidence>
<evidence type="ECO:0000313" key="5">
    <source>
        <dbReference type="Proteomes" id="UP001499938"/>
    </source>
</evidence>
<sequence length="358" mass="37793">MPAPTTPTRRRPGGSGGIVTGKVNHPGVARRAGSLGRVQPWVSAWREALYGAQGFYRRPTGPAGHFATSCHGPAGAVLAEALVGWALRDGYAGIVDLGAGRGELLGHLAAAVTQAGCAVQLIGVDIVSRPAGLAEQVEWVQSPGGAALPDLGALTKTLVFANEWLDVIPVPIGQVDDRGVLREVEVNSFGEERLGERAGASATFGPSEVAWARRWYADLLERPGARVEVGLARDRALADLIGRVGSGVVVAVDYGHLVGWRPFDGTLTGYRDGRQVPPLADGSCDLTSHVAVDALPHHRLVTQREALRELGVGGERASYDLARREPAAYLAALQRNSAAAELLNAPLGDFWWAITQVR</sequence>
<dbReference type="GO" id="GO:0032259">
    <property type="term" value="P:methylation"/>
    <property type="evidence" value="ECO:0007669"/>
    <property type="project" value="UniProtKB-KW"/>
</dbReference>
<keyword evidence="2" id="KW-0808">Transferase</keyword>
<dbReference type="InterPro" id="IPR003788">
    <property type="entry name" value="NDUFAF7"/>
</dbReference>
<reference evidence="5" key="1">
    <citation type="journal article" date="2019" name="Int. J. Syst. Evol. Microbiol.">
        <title>The Global Catalogue of Microorganisms (GCM) 10K type strain sequencing project: providing services to taxonomists for standard genome sequencing and annotation.</title>
        <authorList>
            <consortium name="The Broad Institute Genomics Platform"/>
            <consortium name="The Broad Institute Genome Sequencing Center for Infectious Disease"/>
            <person name="Wu L."/>
            <person name="Ma J."/>
        </authorList>
    </citation>
    <scope>NUCLEOTIDE SEQUENCE [LARGE SCALE GENOMIC DNA]</scope>
    <source>
        <strain evidence="5">JCM 15592</strain>
    </source>
</reference>
<organism evidence="4 5">
    <name type="scientific">Nostocoides veronense</name>
    <dbReference type="NCBI Taxonomy" id="330836"/>
    <lineage>
        <taxon>Bacteria</taxon>
        <taxon>Bacillati</taxon>
        <taxon>Actinomycetota</taxon>
        <taxon>Actinomycetes</taxon>
        <taxon>Micrococcales</taxon>
        <taxon>Intrasporangiaceae</taxon>
        <taxon>Nostocoides</taxon>
    </lineage>
</organism>
<proteinExistence type="predicted"/>
<evidence type="ECO:0000256" key="1">
    <source>
        <dbReference type="ARBA" id="ARBA00022603"/>
    </source>
</evidence>
<evidence type="ECO:0000313" key="4">
    <source>
        <dbReference type="EMBL" id="GAA1780674.1"/>
    </source>
</evidence>
<name>A0ABP4XF99_9MICO</name>
<dbReference type="GO" id="GO:0008168">
    <property type="term" value="F:methyltransferase activity"/>
    <property type="evidence" value="ECO:0007669"/>
    <property type="project" value="UniProtKB-KW"/>
</dbReference>
<accession>A0ABP4XF99</accession>
<dbReference type="InterPro" id="IPR029063">
    <property type="entry name" value="SAM-dependent_MTases_sf"/>
</dbReference>
<dbReference type="Pfam" id="PF02636">
    <property type="entry name" value="Methyltransf_28"/>
    <property type="match status" value="1"/>
</dbReference>
<protein>
    <submittedName>
        <fullName evidence="4">SAM-dependent methyltransferase</fullName>
    </submittedName>
</protein>
<gene>
    <name evidence="4" type="ORF">GCM10009811_02440</name>
</gene>